<dbReference type="OrthoDB" id="1215332at2759"/>
<dbReference type="Proteomes" id="UP000238479">
    <property type="component" value="Chromosome 5"/>
</dbReference>
<name>A0A2P6QL95_ROSCH</name>
<dbReference type="FunFam" id="1.25.40.10:FF:000690">
    <property type="entry name" value="Pentatricopeptide repeat-containing protein"/>
    <property type="match status" value="1"/>
</dbReference>
<organism evidence="4 5">
    <name type="scientific">Rosa chinensis</name>
    <name type="common">China rose</name>
    <dbReference type="NCBI Taxonomy" id="74649"/>
    <lineage>
        <taxon>Eukaryota</taxon>
        <taxon>Viridiplantae</taxon>
        <taxon>Streptophyta</taxon>
        <taxon>Embryophyta</taxon>
        <taxon>Tracheophyta</taxon>
        <taxon>Spermatophyta</taxon>
        <taxon>Magnoliopsida</taxon>
        <taxon>eudicotyledons</taxon>
        <taxon>Gunneridae</taxon>
        <taxon>Pentapetalae</taxon>
        <taxon>rosids</taxon>
        <taxon>fabids</taxon>
        <taxon>Rosales</taxon>
        <taxon>Rosaceae</taxon>
        <taxon>Rosoideae</taxon>
        <taxon>Rosoideae incertae sedis</taxon>
        <taxon>Rosa</taxon>
    </lineage>
</organism>
<protein>
    <submittedName>
        <fullName evidence="4">Putative tetratricopeptide-like helical domain-containing protein</fullName>
    </submittedName>
</protein>
<feature type="repeat" description="PPR" evidence="3">
    <location>
        <begin position="240"/>
        <end position="274"/>
    </location>
</feature>
<dbReference type="NCBIfam" id="TIGR00756">
    <property type="entry name" value="PPR"/>
    <property type="match status" value="6"/>
</dbReference>
<dbReference type="InterPro" id="IPR002885">
    <property type="entry name" value="PPR_rpt"/>
</dbReference>
<dbReference type="GO" id="GO:0009451">
    <property type="term" value="P:RNA modification"/>
    <property type="evidence" value="ECO:0007669"/>
    <property type="project" value="InterPro"/>
</dbReference>
<dbReference type="InterPro" id="IPR046960">
    <property type="entry name" value="PPR_At4g14850-like_plant"/>
</dbReference>
<keyword evidence="2" id="KW-0677">Repeat</keyword>
<dbReference type="PROSITE" id="PS51375">
    <property type="entry name" value="PPR"/>
    <property type="match status" value="5"/>
</dbReference>
<evidence type="ECO:0000256" key="3">
    <source>
        <dbReference type="PROSITE-ProRule" id="PRU00708"/>
    </source>
</evidence>
<comment type="similarity">
    <text evidence="1">Belongs to the PPR family. PCMP-H subfamily.</text>
</comment>
<reference evidence="4 5" key="1">
    <citation type="journal article" date="2018" name="Nat. Genet.">
        <title>The Rosa genome provides new insights in the design of modern roses.</title>
        <authorList>
            <person name="Bendahmane M."/>
        </authorList>
    </citation>
    <scope>NUCLEOTIDE SEQUENCE [LARGE SCALE GENOMIC DNA]</scope>
    <source>
        <strain evidence="5">cv. Old Blush</strain>
    </source>
</reference>
<dbReference type="FunFam" id="1.25.40.10:FF:000333">
    <property type="entry name" value="Pentatricopeptide repeat-containing protein"/>
    <property type="match status" value="1"/>
</dbReference>
<evidence type="ECO:0000313" key="4">
    <source>
        <dbReference type="EMBL" id="PRQ34954.1"/>
    </source>
</evidence>
<comment type="caution">
    <text evidence="4">The sequence shown here is derived from an EMBL/GenBank/DDBJ whole genome shotgun (WGS) entry which is preliminary data.</text>
</comment>
<evidence type="ECO:0000256" key="1">
    <source>
        <dbReference type="ARBA" id="ARBA00006643"/>
    </source>
</evidence>
<feature type="repeat" description="PPR" evidence="3">
    <location>
        <begin position="310"/>
        <end position="340"/>
    </location>
</feature>
<dbReference type="Pfam" id="PF01535">
    <property type="entry name" value="PPR"/>
    <property type="match status" value="3"/>
</dbReference>
<evidence type="ECO:0000313" key="5">
    <source>
        <dbReference type="Proteomes" id="UP000238479"/>
    </source>
</evidence>
<dbReference type="EMBL" id="PDCK01000043">
    <property type="protein sequence ID" value="PRQ34954.1"/>
    <property type="molecule type" value="Genomic_DNA"/>
</dbReference>
<dbReference type="PANTHER" id="PTHR47926">
    <property type="entry name" value="PENTATRICOPEPTIDE REPEAT-CONTAINING PROTEIN"/>
    <property type="match status" value="1"/>
</dbReference>
<dbReference type="Pfam" id="PF13041">
    <property type="entry name" value="PPR_2"/>
    <property type="match status" value="2"/>
</dbReference>
<sequence>MKTSAESYHFLPTGHSCSNWRLHMAAVATPSLPNQNKLPSFSSRIPAPIVLLQMCSNFQEVRQVHAQLVVSGLIERPINGGRLLQAYVTVSNFNYALSTFDSISNPDVFAYNTMMRGLILSKSPYHALKLYSRLLLDGLKPDNYTYTFVLKACSQVNALFEGREVHGRIIKAGIAPDTYIHSSLINMYSSSSDGLVCAERVLAGFSEDNTLAKNSLISGYLSQGQVESARKMFDNLVAKDDASWSAMVAGYTKNGMYAEALVIFRKMLSSQVSPNESALVSSLCACANLGALDQGKWIHAYIDRIGARISVTVGTALIDMYAKCGSIENAYEVFRKMPQKDVVSWGAIISGFAIHGRAAKCFELFDDMVAGGIHPNEVIFVGILSACSHAGYVETGYKYFDQMVHHYGIKPSIEHYGCMVDLLGRAGRLAEAEGLIMSMPELPNSVIWGAFLGACRMHSDVRRGNLAFKHLTDLEPTSGDRYKLAGIMFANAGEKENATKIRTIITDNDLETTRGVSSIEIDGVVHEFVAGTINHSRHKEIYRMWERVNRLLEIHELEICIPF</sequence>
<accession>A0A2P6QL95</accession>
<dbReference type="Gene3D" id="1.25.40.10">
    <property type="entry name" value="Tetratricopeptide repeat domain"/>
    <property type="match status" value="3"/>
</dbReference>
<keyword evidence="5" id="KW-1185">Reference proteome</keyword>
<dbReference type="OMA" id="EVRQVHA"/>
<feature type="repeat" description="PPR" evidence="3">
    <location>
        <begin position="107"/>
        <end position="141"/>
    </location>
</feature>
<dbReference type="InterPro" id="IPR011990">
    <property type="entry name" value="TPR-like_helical_dom_sf"/>
</dbReference>
<feature type="repeat" description="PPR" evidence="3">
    <location>
        <begin position="142"/>
        <end position="176"/>
    </location>
</feature>
<proteinExistence type="inferred from homology"/>
<dbReference type="AlphaFoldDB" id="A0A2P6QL95"/>
<feature type="repeat" description="PPR" evidence="3">
    <location>
        <begin position="341"/>
        <end position="375"/>
    </location>
</feature>
<evidence type="ECO:0000256" key="2">
    <source>
        <dbReference type="ARBA" id="ARBA00022737"/>
    </source>
</evidence>
<dbReference type="GO" id="GO:0003729">
    <property type="term" value="F:mRNA binding"/>
    <property type="evidence" value="ECO:0007669"/>
    <property type="project" value="UniProtKB-ARBA"/>
</dbReference>
<dbReference type="Gramene" id="PRQ34954">
    <property type="protein sequence ID" value="PRQ34954"/>
    <property type="gene ID" value="RchiOBHm_Chr5g0074761"/>
</dbReference>
<dbReference type="PANTHER" id="PTHR47926:SF529">
    <property type="entry name" value="TETRATRICOPEPTIDE-LIKE HELICAL DOMAIN SUPERFAMILY"/>
    <property type="match status" value="1"/>
</dbReference>
<gene>
    <name evidence="4" type="ORF">RchiOBHm_Chr5g0074761</name>
</gene>